<evidence type="ECO:0000256" key="1">
    <source>
        <dbReference type="SAM" id="Coils"/>
    </source>
</evidence>
<name>A0A3D9LF19_9MICC</name>
<organism evidence="2 3">
    <name type="scientific">Citricoccus muralis</name>
    <dbReference type="NCBI Taxonomy" id="169134"/>
    <lineage>
        <taxon>Bacteria</taxon>
        <taxon>Bacillati</taxon>
        <taxon>Actinomycetota</taxon>
        <taxon>Actinomycetes</taxon>
        <taxon>Micrococcales</taxon>
        <taxon>Micrococcaceae</taxon>
        <taxon>Citricoccus</taxon>
    </lineage>
</organism>
<feature type="coiled-coil region" evidence="1">
    <location>
        <begin position="295"/>
        <end position="350"/>
    </location>
</feature>
<evidence type="ECO:0000313" key="2">
    <source>
        <dbReference type="EMBL" id="REE04254.1"/>
    </source>
</evidence>
<sequence>MHFHTELIWSQGSEECWLWIDVSADGDKFASTPRLVRRLVESPNGLIAGYPFGLGFTRISDIDRIPDLVEFLGSEQRDLPVFVAEVESGGDSGNQFLLDARSWARDTAGLATFIALDADSARALREALPARFTPPEGAVRTYLPGVDFENPQDARRHRILGADRMARDSATKVGLLLGTVARRVSQQRPIPGRVRAAQRLIQQAEDRQFLEGLFPSTKTDANQRISGIDHAADHAEAVLLTNEETANVAALKEMLGVSTVTDDFVLELAQSFAERIKPESVMALQDKILKQTASISDFQEEKDLLEAEIQEMNNEFEGLVEESVAMQRRIASLQRKLAMAGKAQEAYEQDEPVDEFAPEDFAELVDHLRDLEKEGVVFTGDKEDVLAVDSFGRNSASMAWKALKALGGYLRAKGDGAFQGNVHQYLNTIPPGYPVYPATRHAPRESETTMKMYGDLRRFAVPSTVDPDGSVTMQAHFKLHKAGMKSPRIHYCDASSMDGRIYVGYIGEHLRVSSTN</sequence>
<evidence type="ECO:0000313" key="3">
    <source>
        <dbReference type="Proteomes" id="UP000256727"/>
    </source>
</evidence>
<keyword evidence="3" id="KW-1185">Reference proteome</keyword>
<reference evidence="2 3" key="1">
    <citation type="submission" date="2018-07" db="EMBL/GenBank/DDBJ databases">
        <title>Sequencing the genomes of 1000 actinobacteria strains.</title>
        <authorList>
            <person name="Klenk H.-P."/>
        </authorList>
    </citation>
    <scope>NUCLEOTIDE SEQUENCE [LARGE SCALE GENOMIC DNA]</scope>
    <source>
        <strain evidence="2 3">DSM 14442</strain>
    </source>
</reference>
<gene>
    <name evidence="2" type="ORF">C8E99_2082</name>
</gene>
<accession>A0A3D9LF19</accession>
<keyword evidence="1" id="KW-0175">Coiled coil</keyword>
<dbReference type="Proteomes" id="UP000256727">
    <property type="component" value="Unassembled WGS sequence"/>
</dbReference>
<protein>
    <submittedName>
        <fullName evidence="2">Uncharacterized protein</fullName>
    </submittedName>
</protein>
<dbReference type="AlphaFoldDB" id="A0A3D9LF19"/>
<dbReference type="EMBL" id="QREH01000001">
    <property type="protein sequence ID" value="REE04254.1"/>
    <property type="molecule type" value="Genomic_DNA"/>
</dbReference>
<comment type="caution">
    <text evidence="2">The sequence shown here is derived from an EMBL/GenBank/DDBJ whole genome shotgun (WGS) entry which is preliminary data.</text>
</comment>
<proteinExistence type="predicted"/>